<keyword evidence="1" id="KW-0812">Transmembrane</keyword>
<proteinExistence type="predicted"/>
<organism evidence="2 3">
    <name type="scientific">Halobacillus litoralis</name>
    <dbReference type="NCBI Taxonomy" id="45668"/>
    <lineage>
        <taxon>Bacteria</taxon>
        <taxon>Bacillati</taxon>
        <taxon>Bacillota</taxon>
        <taxon>Bacilli</taxon>
        <taxon>Bacillales</taxon>
        <taxon>Bacillaceae</taxon>
        <taxon>Halobacillus</taxon>
    </lineage>
</organism>
<comment type="caution">
    <text evidence="2">The sequence shown here is derived from an EMBL/GenBank/DDBJ whole genome shotgun (WGS) entry which is preliminary data.</text>
</comment>
<feature type="transmembrane region" description="Helical" evidence="1">
    <location>
        <begin position="6"/>
        <end position="27"/>
    </location>
</feature>
<dbReference type="AlphaFoldDB" id="A0A845DQ24"/>
<dbReference type="RefSeq" id="WP_160835931.1">
    <property type="nucleotide sequence ID" value="NZ_WMET01000001.1"/>
</dbReference>
<feature type="transmembrane region" description="Helical" evidence="1">
    <location>
        <begin position="39"/>
        <end position="58"/>
    </location>
</feature>
<accession>A0A845DQ24</accession>
<protein>
    <submittedName>
        <fullName evidence="2">Uncharacterized protein</fullName>
    </submittedName>
</protein>
<feature type="transmembrane region" description="Helical" evidence="1">
    <location>
        <begin position="70"/>
        <end position="92"/>
    </location>
</feature>
<name>A0A845DQ24_9BACI</name>
<keyword evidence="1" id="KW-1133">Transmembrane helix</keyword>
<evidence type="ECO:0000256" key="1">
    <source>
        <dbReference type="SAM" id="Phobius"/>
    </source>
</evidence>
<reference evidence="2 3" key="1">
    <citation type="submission" date="2019-11" db="EMBL/GenBank/DDBJ databases">
        <title>Genome sequences of 17 halophilic strains isolated from different environments.</title>
        <authorList>
            <person name="Furrow R.E."/>
        </authorList>
    </citation>
    <scope>NUCLEOTIDE SEQUENCE [LARGE SCALE GENOMIC DNA]</scope>
    <source>
        <strain evidence="2 3">22511_23_Filter</strain>
    </source>
</reference>
<evidence type="ECO:0000313" key="2">
    <source>
        <dbReference type="EMBL" id="MYL19553.1"/>
    </source>
</evidence>
<gene>
    <name evidence="2" type="ORF">GLW04_06585</name>
</gene>
<sequence>MSISTILTLFGLFLVGSALVCTGLGCYFTKRTDVTTGYLAVLLPSVVLVTLTVKWFILKAVPMNVSMFTWVMPIALALVFYPLFLSMSWVLLKRVDHA</sequence>
<dbReference type="Proteomes" id="UP000460949">
    <property type="component" value="Unassembled WGS sequence"/>
</dbReference>
<keyword evidence="1" id="KW-0472">Membrane</keyword>
<evidence type="ECO:0000313" key="3">
    <source>
        <dbReference type="Proteomes" id="UP000460949"/>
    </source>
</evidence>
<dbReference type="EMBL" id="WMET01000001">
    <property type="protein sequence ID" value="MYL19553.1"/>
    <property type="molecule type" value="Genomic_DNA"/>
</dbReference>